<keyword evidence="2" id="KW-1185">Reference proteome</keyword>
<reference evidence="1" key="1">
    <citation type="submission" date="2023-07" db="EMBL/GenBank/DDBJ databases">
        <title>Black Yeasts Isolated from many extreme environments.</title>
        <authorList>
            <person name="Coleine C."/>
            <person name="Stajich J.E."/>
            <person name="Selbmann L."/>
        </authorList>
    </citation>
    <scope>NUCLEOTIDE SEQUENCE</scope>
    <source>
        <strain evidence="1">CCFEE 5714</strain>
    </source>
</reference>
<comment type="caution">
    <text evidence="1">The sequence shown here is derived from an EMBL/GenBank/DDBJ whole genome shotgun (WGS) entry which is preliminary data.</text>
</comment>
<organism evidence="1 2">
    <name type="scientific">Vermiconidia calcicola</name>
    <dbReference type="NCBI Taxonomy" id="1690605"/>
    <lineage>
        <taxon>Eukaryota</taxon>
        <taxon>Fungi</taxon>
        <taxon>Dikarya</taxon>
        <taxon>Ascomycota</taxon>
        <taxon>Pezizomycotina</taxon>
        <taxon>Dothideomycetes</taxon>
        <taxon>Dothideomycetidae</taxon>
        <taxon>Mycosphaerellales</taxon>
        <taxon>Extremaceae</taxon>
        <taxon>Vermiconidia</taxon>
    </lineage>
</organism>
<name>A0ACC3NH76_9PEZI</name>
<protein>
    <submittedName>
        <fullName evidence="1">Uncharacterized protein</fullName>
    </submittedName>
</protein>
<sequence>MERSQQGKFDISKNTRMTICSQEAQLKCRDAQRRAEISKPFFAPVIVPDTFCEHCRPEDDAGSEEYFDEYGYVVPKQVKNDARLARLPDGPMIETSSNPGQGCFRFVNLPPEMRW</sequence>
<evidence type="ECO:0000313" key="2">
    <source>
        <dbReference type="Proteomes" id="UP001281147"/>
    </source>
</evidence>
<accession>A0ACC3NH76</accession>
<gene>
    <name evidence="1" type="ORF">LTR37_006323</name>
</gene>
<proteinExistence type="predicted"/>
<evidence type="ECO:0000313" key="1">
    <source>
        <dbReference type="EMBL" id="KAK3716693.1"/>
    </source>
</evidence>
<dbReference type="EMBL" id="JAUTXU010000041">
    <property type="protein sequence ID" value="KAK3716693.1"/>
    <property type="molecule type" value="Genomic_DNA"/>
</dbReference>
<dbReference type="Proteomes" id="UP001281147">
    <property type="component" value="Unassembled WGS sequence"/>
</dbReference>